<evidence type="ECO:0000313" key="2">
    <source>
        <dbReference type="Proteomes" id="UP001567538"/>
    </source>
</evidence>
<dbReference type="EMBL" id="JBEAFC010000011">
    <property type="protein sequence ID" value="KAL1537667.1"/>
    <property type="molecule type" value="Genomic_DNA"/>
</dbReference>
<reference evidence="1 2" key="1">
    <citation type="submission" date="2024-06" db="EMBL/GenBank/DDBJ databases">
        <title>A chromosome level genome sequence of Diviner's sage (Salvia divinorum).</title>
        <authorList>
            <person name="Ford S.A."/>
            <person name="Ro D.-K."/>
            <person name="Ness R.W."/>
            <person name="Phillips M.A."/>
        </authorList>
    </citation>
    <scope>NUCLEOTIDE SEQUENCE [LARGE SCALE GENOMIC DNA]</scope>
    <source>
        <strain evidence="1">SAF-2024a</strain>
        <tissue evidence="1">Leaf</tissue>
    </source>
</reference>
<proteinExistence type="predicted"/>
<dbReference type="AlphaFoldDB" id="A0ABD1G0Q6"/>
<organism evidence="1 2">
    <name type="scientific">Salvia divinorum</name>
    <name type="common">Maria pastora</name>
    <name type="synonym">Diviner's sage</name>
    <dbReference type="NCBI Taxonomy" id="28513"/>
    <lineage>
        <taxon>Eukaryota</taxon>
        <taxon>Viridiplantae</taxon>
        <taxon>Streptophyta</taxon>
        <taxon>Embryophyta</taxon>
        <taxon>Tracheophyta</taxon>
        <taxon>Spermatophyta</taxon>
        <taxon>Magnoliopsida</taxon>
        <taxon>eudicotyledons</taxon>
        <taxon>Gunneridae</taxon>
        <taxon>Pentapetalae</taxon>
        <taxon>asterids</taxon>
        <taxon>lamiids</taxon>
        <taxon>Lamiales</taxon>
        <taxon>Lamiaceae</taxon>
        <taxon>Nepetoideae</taxon>
        <taxon>Mentheae</taxon>
        <taxon>Salviinae</taxon>
        <taxon>Salvia</taxon>
        <taxon>Salvia subgen. Calosphace</taxon>
    </lineage>
</organism>
<gene>
    <name evidence="1" type="ORF">AAHA92_30156</name>
</gene>
<accession>A0ABD1G0Q6</accession>
<sequence length="75" mass="8273">MISDVVSIDLVCGFCFCSSSFATSRVGIAEGNSGEVGERGLRFRRGSMQWVVGLDDPEPGSRLRKHSGLRLWIRQ</sequence>
<evidence type="ECO:0008006" key="3">
    <source>
        <dbReference type="Google" id="ProtNLM"/>
    </source>
</evidence>
<evidence type="ECO:0000313" key="1">
    <source>
        <dbReference type="EMBL" id="KAL1537667.1"/>
    </source>
</evidence>
<name>A0ABD1G0Q6_SALDI</name>
<keyword evidence="2" id="KW-1185">Reference proteome</keyword>
<protein>
    <recommendedName>
        <fullName evidence="3">Secreted protein</fullName>
    </recommendedName>
</protein>
<dbReference type="Proteomes" id="UP001567538">
    <property type="component" value="Unassembled WGS sequence"/>
</dbReference>
<comment type="caution">
    <text evidence="1">The sequence shown here is derived from an EMBL/GenBank/DDBJ whole genome shotgun (WGS) entry which is preliminary data.</text>
</comment>